<dbReference type="OrthoDB" id="2864316at2"/>
<dbReference type="EMBL" id="CP003923">
    <property type="protein sequence ID" value="AIC92945.1"/>
    <property type="molecule type" value="Genomic_DNA"/>
</dbReference>
<accession>A0A060LSE2</accession>
<sequence>MYKVSLEDTKHAIIAVKWESNLTPEGVHQANDEINKILRTHQFSRFHLIVNMKDVIVFKPETQKEVVAHQEWLIQKGMDQAAVVVQSNVAKLQLRRTAKESSHKSETHFTEIEEALTFLKQKNYSKNQNEAGA</sequence>
<evidence type="ECO:0000313" key="1">
    <source>
        <dbReference type="EMBL" id="AIC92945.1"/>
    </source>
</evidence>
<dbReference type="STRING" id="1246626.BleG1_0337"/>
<evidence type="ECO:0000313" key="2">
    <source>
        <dbReference type="Proteomes" id="UP000027142"/>
    </source>
</evidence>
<keyword evidence="2" id="KW-1185">Reference proteome</keyword>
<dbReference type="RefSeq" id="WP_038476441.1">
    <property type="nucleotide sequence ID" value="NZ_CP003923.1"/>
</dbReference>
<dbReference type="HOGENOM" id="CLU_1966118_0_0_9"/>
<proteinExistence type="predicted"/>
<protein>
    <submittedName>
        <fullName evidence="1">Uncharacterized protein</fullName>
    </submittedName>
</protein>
<reference evidence="1 2" key="1">
    <citation type="journal article" date="2014" name="Gene">
        <title>A comparative genomic analysis of the alkalitolerant soil bacterium Bacillus lehensis G1.</title>
        <authorList>
            <person name="Noor Y.M."/>
            <person name="Samsulrizal N.H."/>
            <person name="Jema'on N.A."/>
            <person name="Low K.O."/>
            <person name="Ramli A.N."/>
            <person name="Alias N.I."/>
            <person name="Damis S.I."/>
            <person name="Fuzi S.F."/>
            <person name="Isa M.N."/>
            <person name="Murad A.M."/>
            <person name="Raih M.F."/>
            <person name="Bakar F.D."/>
            <person name="Najimudin N."/>
            <person name="Mahadi N.M."/>
            <person name="Illias R.M."/>
        </authorList>
    </citation>
    <scope>NUCLEOTIDE SEQUENCE [LARGE SCALE GENOMIC DNA]</scope>
    <source>
        <strain evidence="1 2">G1</strain>
    </source>
</reference>
<dbReference type="KEGG" id="ble:BleG1_0337"/>
<dbReference type="Proteomes" id="UP000027142">
    <property type="component" value="Chromosome"/>
</dbReference>
<organism evidence="1 2">
    <name type="scientific">Shouchella lehensis G1</name>
    <dbReference type="NCBI Taxonomy" id="1246626"/>
    <lineage>
        <taxon>Bacteria</taxon>
        <taxon>Bacillati</taxon>
        <taxon>Bacillota</taxon>
        <taxon>Bacilli</taxon>
        <taxon>Bacillales</taxon>
        <taxon>Bacillaceae</taxon>
        <taxon>Shouchella</taxon>
    </lineage>
</organism>
<dbReference type="eggNOG" id="ENOG50338UI">
    <property type="taxonomic scope" value="Bacteria"/>
</dbReference>
<dbReference type="AlphaFoldDB" id="A0A060LSE2"/>
<dbReference type="PATRIC" id="fig|1246626.3.peg.326"/>
<gene>
    <name evidence="1" type="ORF">BleG1_0337</name>
</gene>
<name>A0A060LSE2_9BACI</name>